<evidence type="ECO:0000313" key="2">
    <source>
        <dbReference type="Proteomes" id="UP000012313"/>
    </source>
</evidence>
<dbReference type="EMBL" id="AOHC02000012">
    <property type="protein sequence ID" value="EMY79391.1"/>
    <property type="molecule type" value="Genomic_DNA"/>
</dbReference>
<dbReference type="STRING" id="1218598.LEP1GSC060_2335"/>
<sequence>MPLAVLRLYDKPAVISIRLSDRKVTNPFLEQTQFRKL</sequence>
<reference evidence="1" key="1">
    <citation type="submission" date="2013-03" db="EMBL/GenBank/DDBJ databases">
        <authorList>
            <person name="Harkins D.M."/>
            <person name="Durkin A.S."/>
            <person name="Brinkac L.M."/>
            <person name="Haft D.H."/>
            <person name="Selengut J.D."/>
            <person name="Sanka R."/>
            <person name="DePew J."/>
            <person name="Purushe J."/>
            <person name="Hartskeerl R.A."/>
            <person name="Ahmed A."/>
            <person name="van der Linden H."/>
            <person name="Goris M.G.A."/>
            <person name="Vinetz J.M."/>
            <person name="Sutton G.G."/>
            <person name="Nierman W.C."/>
            <person name="Fouts D.E."/>
        </authorList>
    </citation>
    <scope>NUCLEOTIDE SEQUENCE [LARGE SCALE GENOMIC DNA]</scope>
    <source>
        <strain evidence="1">ICFT</strain>
    </source>
</reference>
<comment type="caution">
    <text evidence="1">The sequence shown here is derived from an EMBL/GenBank/DDBJ whole genome shotgun (WGS) entry which is preliminary data.</text>
</comment>
<dbReference type="AlphaFoldDB" id="N1WGK3"/>
<protein>
    <submittedName>
        <fullName evidence="1">Uncharacterized protein</fullName>
    </submittedName>
</protein>
<organism evidence="1 2">
    <name type="scientific">Leptospira weilii serovar Ranarum str. ICFT</name>
    <dbReference type="NCBI Taxonomy" id="1218598"/>
    <lineage>
        <taxon>Bacteria</taxon>
        <taxon>Pseudomonadati</taxon>
        <taxon>Spirochaetota</taxon>
        <taxon>Spirochaetia</taxon>
        <taxon>Leptospirales</taxon>
        <taxon>Leptospiraceae</taxon>
        <taxon>Leptospira</taxon>
    </lineage>
</organism>
<gene>
    <name evidence="1" type="ORF">LEP1GSC060_2335</name>
</gene>
<accession>N1WGK3</accession>
<dbReference type="Proteomes" id="UP000012313">
    <property type="component" value="Unassembled WGS sequence"/>
</dbReference>
<evidence type="ECO:0000313" key="1">
    <source>
        <dbReference type="EMBL" id="EMY79391.1"/>
    </source>
</evidence>
<proteinExistence type="predicted"/>
<keyword evidence="2" id="KW-1185">Reference proteome</keyword>
<name>N1WGK3_9LEPT</name>